<dbReference type="PANTHER" id="PTHR32182:SF23">
    <property type="entry name" value="ATP BINDING PROTEIN"/>
    <property type="match status" value="1"/>
</dbReference>
<dbReference type="Pfam" id="PF13476">
    <property type="entry name" value="AAA_23"/>
    <property type="match status" value="1"/>
</dbReference>
<comment type="caution">
    <text evidence="2">The sequence shown here is derived from an EMBL/GenBank/DDBJ whole genome shotgun (WGS) entry which is preliminary data.</text>
</comment>
<dbReference type="RefSeq" id="WP_016168386.1">
    <property type="nucleotide sequence ID" value="NZ_BBNK01000003.1"/>
</dbReference>
<dbReference type="EMBL" id="VXLD01000004">
    <property type="protein sequence ID" value="KAB1855889.1"/>
    <property type="molecule type" value="Genomic_DNA"/>
</dbReference>
<evidence type="ECO:0000313" key="2">
    <source>
        <dbReference type="EMBL" id="KAB1855889.1"/>
    </source>
</evidence>
<feature type="domain" description="Rad50/SbcC-type AAA" evidence="1">
    <location>
        <begin position="5"/>
        <end position="228"/>
    </location>
</feature>
<dbReference type="InterPro" id="IPR038729">
    <property type="entry name" value="Rad50/SbcC_AAA"/>
</dbReference>
<dbReference type="InterPro" id="IPR027417">
    <property type="entry name" value="P-loop_NTPase"/>
</dbReference>
<gene>
    <name evidence="2" type="ORF">F4W09_08780</name>
</gene>
<reference evidence="2 3" key="1">
    <citation type="submission" date="2019-09" db="EMBL/GenBank/DDBJ databases">
        <title>Draft genome sequence of Acinetobacter tandoii W4-4-4 isolated from environmental water sample.</title>
        <authorList>
            <person name="Wee S.K."/>
            <person name="Yan B."/>
            <person name="Mustaffa S.B."/>
            <person name="Yap E.P.H."/>
        </authorList>
    </citation>
    <scope>NUCLEOTIDE SEQUENCE [LARGE SCALE GENOMIC DNA]</scope>
    <source>
        <strain evidence="2 3">W4-4-4</strain>
    </source>
</reference>
<dbReference type="PANTHER" id="PTHR32182">
    <property type="entry name" value="DNA REPLICATION AND REPAIR PROTEIN RECF"/>
    <property type="match status" value="1"/>
</dbReference>
<sequence>MKIESLQLKHTNLFANLQLQFHYHDQPITLILGDQATGKTSILKHAYQALTWFAARYKDLRSAGVVMLDQDILHSRLQSKVQICVEIPTDIGTLAESETAQPEVLNHCSWQLYKTLNQQGIGLSKAETDQLEQLVQLYHRALQQDPMQGLPLIAYYPAERFVNEINLLSKNNPIVFQAAYAYDVAAIPFTTFSRFFEWFREISDLENAQTAQLFQQLMRDQLHLGQHLQPENIPNTLFQAHAQLHAPCLKALKDSLRIVLPELNDIFVQYQPKLQLMVSYQGKTMQFQQLSSSQKNWIALIGDIVRRMCLLNPFSLYPCLEGDGILLIDAIDEQLDQQHCSQILQQLHQAFPQLQIIATGNRTELLENAATYQCLQLSAQGVQDIVLQPLQQQFDQIYAELSQISLSDTTELEQLSDTPSTSVVQQLYAQIQQLSPEAQAEFQQLWQQEHDSSFQNPSS</sequence>
<proteinExistence type="predicted"/>
<dbReference type="GO" id="GO:0006302">
    <property type="term" value="P:double-strand break repair"/>
    <property type="evidence" value="ECO:0007669"/>
    <property type="project" value="InterPro"/>
</dbReference>
<organism evidence="2 3">
    <name type="scientific">Acinetobacter tandoii</name>
    <dbReference type="NCBI Taxonomy" id="202954"/>
    <lineage>
        <taxon>Bacteria</taxon>
        <taxon>Pseudomonadati</taxon>
        <taxon>Pseudomonadota</taxon>
        <taxon>Gammaproteobacteria</taxon>
        <taxon>Moraxellales</taxon>
        <taxon>Moraxellaceae</taxon>
        <taxon>Acinetobacter</taxon>
    </lineage>
</organism>
<evidence type="ECO:0000259" key="1">
    <source>
        <dbReference type="Pfam" id="PF13476"/>
    </source>
</evidence>
<dbReference type="Gene3D" id="3.40.50.300">
    <property type="entry name" value="P-loop containing nucleotide triphosphate hydrolases"/>
    <property type="match status" value="1"/>
</dbReference>
<evidence type="ECO:0000313" key="3">
    <source>
        <dbReference type="Proteomes" id="UP000325788"/>
    </source>
</evidence>
<protein>
    <submittedName>
        <fullName evidence="2">AAA family ATPase</fullName>
    </submittedName>
</protein>
<dbReference type="GO" id="GO:0016887">
    <property type="term" value="F:ATP hydrolysis activity"/>
    <property type="evidence" value="ECO:0007669"/>
    <property type="project" value="InterPro"/>
</dbReference>
<dbReference type="SUPFAM" id="SSF52540">
    <property type="entry name" value="P-loop containing nucleoside triphosphate hydrolases"/>
    <property type="match status" value="1"/>
</dbReference>
<accession>A0A5N4WJJ1</accession>
<dbReference type="AlphaFoldDB" id="A0A5N4WJJ1"/>
<dbReference type="GO" id="GO:0000731">
    <property type="term" value="P:DNA synthesis involved in DNA repair"/>
    <property type="evidence" value="ECO:0007669"/>
    <property type="project" value="TreeGrafter"/>
</dbReference>
<name>A0A5N4WJJ1_9GAMM</name>
<dbReference type="Proteomes" id="UP000325788">
    <property type="component" value="Unassembled WGS sequence"/>
</dbReference>